<name>A0ABD0S8Z2_LOXSC</name>
<sequence>MESNIVLQPPSPFCFENDLSSVTSGNLNRQWTKWKNAFNFTKPAMSILLHVIGEKCRDVCEQFEGESPKTVKALLEKFDSFFLPKRNLTIERHKFFTCNQLEGETVEQYVFELNKLVATCKFKDLKDDLVKDRLICGLREDSLRERLLRESELTLKKALDICRIAEMSRAQAGKIKSEQEDGKYRERNIHQIEDVHMVQQRPGRGAKHLCSCGASAGGASPAVAPGGSSAKKVRTAMTSSDSNKKPFRGVRVLRCDFCGLVHENDKMKCPAFGQRFNKCNRPNHFARMCRGRVYTVQEDFCDINQACLFSWKVVSATTDCNKVAKVFLLFNQPLVF</sequence>
<dbReference type="PANTHER" id="PTHR33198">
    <property type="entry name" value="ANK_REP_REGION DOMAIN-CONTAINING PROTEIN-RELATED"/>
    <property type="match status" value="1"/>
</dbReference>
<accession>A0ABD0S8Z2</accession>
<gene>
    <name evidence="1" type="ORF">ABMA28_011235</name>
</gene>
<evidence type="ECO:0000313" key="1">
    <source>
        <dbReference type="EMBL" id="KAL0809729.1"/>
    </source>
</evidence>
<proteinExistence type="predicted"/>
<reference evidence="1 2" key="1">
    <citation type="submission" date="2024-06" db="EMBL/GenBank/DDBJ databases">
        <title>A chromosome-level genome assembly of beet webworm, Loxostege sticticalis.</title>
        <authorList>
            <person name="Zhang Y."/>
        </authorList>
    </citation>
    <scope>NUCLEOTIDE SEQUENCE [LARGE SCALE GENOMIC DNA]</scope>
    <source>
        <strain evidence="1">AQ028</strain>
        <tissue evidence="1">Male pupae</tissue>
    </source>
</reference>
<dbReference type="AlphaFoldDB" id="A0ABD0S8Z2"/>
<evidence type="ECO:0000313" key="2">
    <source>
        <dbReference type="Proteomes" id="UP001549921"/>
    </source>
</evidence>
<protein>
    <recommendedName>
        <fullName evidence="3">Retrotransposon gag domain-containing protein</fullName>
    </recommendedName>
</protein>
<dbReference type="EMBL" id="JBEDNZ010000028">
    <property type="protein sequence ID" value="KAL0809729.1"/>
    <property type="molecule type" value="Genomic_DNA"/>
</dbReference>
<organism evidence="1 2">
    <name type="scientific">Loxostege sticticalis</name>
    <name type="common">Beet webworm moth</name>
    <dbReference type="NCBI Taxonomy" id="481309"/>
    <lineage>
        <taxon>Eukaryota</taxon>
        <taxon>Metazoa</taxon>
        <taxon>Ecdysozoa</taxon>
        <taxon>Arthropoda</taxon>
        <taxon>Hexapoda</taxon>
        <taxon>Insecta</taxon>
        <taxon>Pterygota</taxon>
        <taxon>Neoptera</taxon>
        <taxon>Endopterygota</taxon>
        <taxon>Lepidoptera</taxon>
        <taxon>Glossata</taxon>
        <taxon>Ditrysia</taxon>
        <taxon>Pyraloidea</taxon>
        <taxon>Crambidae</taxon>
        <taxon>Pyraustinae</taxon>
        <taxon>Loxostege</taxon>
    </lineage>
</organism>
<evidence type="ECO:0008006" key="3">
    <source>
        <dbReference type="Google" id="ProtNLM"/>
    </source>
</evidence>
<dbReference type="PANTHER" id="PTHR33198:SF20">
    <property type="entry name" value="RETROTRANSPOSON GAG DOMAIN-CONTAINING PROTEIN"/>
    <property type="match status" value="1"/>
</dbReference>
<comment type="caution">
    <text evidence="1">The sequence shown here is derived from an EMBL/GenBank/DDBJ whole genome shotgun (WGS) entry which is preliminary data.</text>
</comment>
<dbReference type="Proteomes" id="UP001549921">
    <property type="component" value="Unassembled WGS sequence"/>
</dbReference>